<feature type="domain" description="AMP-dependent synthetase/ligase" evidence="5">
    <location>
        <begin position="32"/>
        <end position="396"/>
    </location>
</feature>
<dbReference type="OrthoDB" id="1898221at2759"/>
<dbReference type="SUPFAM" id="SSF56801">
    <property type="entry name" value="Acetyl-CoA synthetase-like"/>
    <property type="match status" value="1"/>
</dbReference>
<comment type="caution">
    <text evidence="7">The sequence shown here is derived from an EMBL/GenBank/DDBJ whole genome shotgun (WGS) entry which is preliminary data.</text>
</comment>
<evidence type="ECO:0000256" key="1">
    <source>
        <dbReference type="ARBA" id="ARBA00006432"/>
    </source>
</evidence>
<evidence type="ECO:0000259" key="6">
    <source>
        <dbReference type="Pfam" id="PF13193"/>
    </source>
</evidence>
<evidence type="ECO:0000313" key="7">
    <source>
        <dbReference type="EMBL" id="GJJ75911.1"/>
    </source>
</evidence>
<dbReference type="PANTHER" id="PTHR24096">
    <property type="entry name" value="LONG-CHAIN-FATTY-ACID--COA LIGASE"/>
    <property type="match status" value="1"/>
</dbReference>
<evidence type="ECO:0000259" key="5">
    <source>
        <dbReference type="Pfam" id="PF00501"/>
    </source>
</evidence>
<dbReference type="FunFam" id="3.30.300.30:FF:000007">
    <property type="entry name" value="4-coumarate--CoA ligase 2"/>
    <property type="match status" value="1"/>
</dbReference>
<dbReference type="GO" id="GO:0016405">
    <property type="term" value="F:CoA-ligase activity"/>
    <property type="evidence" value="ECO:0007669"/>
    <property type="project" value="TreeGrafter"/>
</dbReference>
<keyword evidence="3" id="KW-0547">Nucleotide-binding</keyword>
<name>A0A9P3LYY0_9FUNG</name>
<dbReference type="InterPro" id="IPR045851">
    <property type="entry name" value="AMP-bd_C_sf"/>
</dbReference>
<evidence type="ECO:0000313" key="8">
    <source>
        <dbReference type="Proteomes" id="UP000827284"/>
    </source>
</evidence>
<dbReference type="Pfam" id="PF00501">
    <property type="entry name" value="AMP-binding"/>
    <property type="match status" value="1"/>
</dbReference>
<dbReference type="InterPro" id="IPR025110">
    <property type="entry name" value="AMP-bd_C"/>
</dbReference>
<dbReference type="InterPro" id="IPR000873">
    <property type="entry name" value="AMP-dep_synth/lig_dom"/>
</dbReference>
<feature type="domain" description="AMP-binding enzyme C-terminal" evidence="6">
    <location>
        <begin position="448"/>
        <end position="525"/>
    </location>
</feature>
<proteinExistence type="inferred from homology"/>
<dbReference type="PROSITE" id="PS00455">
    <property type="entry name" value="AMP_BINDING"/>
    <property type="match status" value="1"/>
</dbReference>
<reference evidence="7" key="1">
    <citation type="submission" date="2021-11" db="EMBL/GenBank/DDBJ databases">
        <authorList>
            <person name="Herlambang A."/>
            <person name="Guo Y."/>
            <person name="Takashima Y."/>
            <person name="Nishizawa T."/>
        </authorList>
    </citation>
    <scope>NUCLEOTIDE SEQUENCE</scope>
    <source>
        <strain evidence="7">E1425</strain>
    </source>
</reference>
<dbReference type="InterPro" id="IPR020845">
    <property type="entry name" value="AMP-binding_CS"/>
</dbReference>
<dbReference type="Gene3D" id="3.30.300.30">
    <property type="match status" value="1"/>
</dbReference>
<comment type="similarity">
    <text evidence="1">Belongs to the ATP-dependent AMP-binding enzyme family.</text>
</comment>
<accession>A0A9P3LYY0</accession>
<dbReference type="EMBL" id="BQFW01000011">
    <property type="protein sequence ID" value="GJJ75911.1"/>
    <property type="molecule type" value="Genomic_DNA"/>
</dbReference>
<dbReference type="Proteomes" id="UP000827284">
    <property type="component" value="Unassembled WGS sequence"/>
</dbReference>
<dbReference type="Pfam" id="PF13193">
    <property type="entry name" value="AMP-binding_C"/>
    <property type="match status" value="1"/>
</dbReference>
<protein>
    <submittedName>
        <fullName evidence="7">4-coumarate--CoA ligase</fullName>
    </submittedName>
</protein>
<dbReference type="FunFam" id="3.40.50.12780:FF:000003">
    <property type="entry name" value="Long-chain-fatty-acid--CoA ligase FadD"/>
    <property type="match status" value="1"/>
</dbReference>
<gene>
    <name evidence="7" type="ORF">EMPS_08269</name>
</gene>
<evidence type="ECO:0000256" key="2">
    <source>
        <dbReference type="ARBA" id="ARBA00022598"/>
    </source>
</evidence>
<dbReference type="AlphaFoldDB" id="A0A9P3LYY0"/>
<keyword evidence="2 7" id="KW-0436">Ligase</keyword>
<dbReference type="Gene3D" id="2.30.38.10">
    <property type="entry name" value="Luciferase, Domain 3"/>
    <property type="match status" value="1"/>
</dbReference>
<evidence type="ECO:0000256" key="4">
    <source>
        <dbReference type="ARBA" id="ARBA00022840"/>
    </source>
</evidence>
<organism evidence="7 8">
    <name type="scientific">Entomortierella parvispora</name>
    <dbReference type="NCBI Taxonomy" id="205924"/>
    <lineage>
        <taxon>Eukaryota</taxon>
        <taxon>Fungi</taxon>
        <taxon>Fungi incertae sedis</taxon>
        <taxon>Mucoromycota</taxon>
        <taxon>Mortierellomycotina</taxon>
        <taxon>Mortierellomycetes</taxon>
        <taxon>Mortierellales</taxon>
        <taxon>Mortierellaceae</taxon>
        <taxon>Entomortierella</taxon>
    </lineage>
</organism>
<dbReference type="GO" id="GO:0005524">
    <property type="term" value="F:ATP binding"/>
    <property type="evidence" value="ECO:0007669"/>
    <property type="project" value="UniProtKB-KW"/>
</dbReference>
<reference evidence="7" key="2">
    <citation type="journal article" date="2022" name="Microbiol. Resour. Announc.">
        <title>Whole-Genome Sequence of Entomortierella parvispora E1425, a Mucoromycotan Fungus Associated with Burkholderiaceae-Related Endosymbiotic Bacteria.</title>
        <authorList>
            <person name="Herlambang A."/>
            <person name="Guo Y."/>
            <person name="Takashima Y."/>
            <person name="Narisawa K."/>
            <person name="Ohta H."/>
            <person name="Nishizawa T."/>
        </authorList>
    </citation>
    <scope>NUCLEOTIDE SEQUENCE</scope>
    <source>
        <strain evidence="7">E1425</strain>
    </source>
</reference>
<dbReference type="PANTHER" id="PTHR24096:SF149">
    <property type="entry name" value="AMP-BINDING DOMAIN-CONTAINING PROTEIN-RELATED"/>
    <property type="match status" value="1"/>
</dbReference>
<keyword evidence="8" id="KW-1185">Reference proteome</keyword>
<dbReference type="Gene3D" id="3.40.50.980">
    <property type="match status" value="2"/>
</dbReference>
<sequence>MTIYTSSKPDQVIPSINAYSFAISNPNNTKDSHPVLVDALTKRTITFGEWKRDTRRWATGLESLGFKRGDVLALFSFNQIDYSITMFGSLLLGGVCTTVNSAYTADELAFQLEDSGASVIVTHPELLPVAIEGAKKVGIPMNKILLYGNEFVQGFRPYSSTFPPENTPESQLAQVVNLNGQPALETTALICYSSGTTGKSKGVELTHVNFISNTAQIGPMDGNIPPHENVVLGVLPMYHIYGIQLHLMNGIYNGNKTVVLQKFTPVDFLKTIQDFKIQTLIIVPPQILMMVKAPIVDQYDLSHVHQVMSGAAPCPAELSRALVAKFKHISFRQGYGMSELSPATHVGIYGEPVHGSIGKVMPNVRVRLVDPDTGKDAAQGEPGEIWIRGPNVMKGYRNNVKATRDTIDSEGWLHTGDIAIVDENENFFIVDRLKELIKYKGFQVAPAELEALLIAHPQILDAAVIGVENKEQATEVPLAFVVKNPGQDLTEQQVMDYVASKVAVHKKLRGGVRFIDVIPKSAAGKILRKDLRVMIQKDTQPVKAKL</sequence>
<evidence type="ECO:0000256" key="3">
    <source>
        <dbReference type="ARBA" id="ARBA00022741"/>
    </source>
</evidence>
<keyword evidence="4" id="KW-0067">ATP-binding</keyword>